<evidence type="ECO:0000313" key="4">
    <source>
        <dbReference type="Proteomes" id="UP000017131"/>
    </source>
</evidence>
<evidence type="ECO:0000256" key="1">
    <source>
        <dbReference type="PIRNR" id="PIRNR016080"/>
    </source>
</evidence>
<organism evidence="3 4">
    <name type="scientific">Staphylococcus simulans UMC-CNS-990</name>
    <dbReference type="NCBI Taxonomy" id="1405498"/>
    <lineage>
        <taxon>Bacteria</taxon>
        <taxon>Bacillati</taxon>
        <taxon>Bacillota</taxon>
        <taxon>Bacilli</taxon>
        <taxon>Bacillales</taxon>
        <taxon>Staphylococcaceae</taxon>
        <taxon>Staphylococcus</taxon>
    </lineage>
</organism>
<feature type="domain" description="Restriction endonuclease type II DpnII-like" evidence="2">
    <location>
        <begin position="15"/>
        <end position="296"/>
    </location>
</feature>
<keyword evidence="4" id="KW-1185">Reference proteome</keyword>
<dbReference type="PIRSF" id="PIRSF016080">
    <property type="entry name" value="Restrict_endonuc_II_DpmII"/>
    <property type="match status" value="1"/>
</dbReference>
<reference evidence="3 4" key="1">
    <citation type="journal article" date="2013" name="Genome Announc.">
        <title>Draft Genome Sequence of Staphylococcus simulans UMC-CNS-990, Isolated from a Case of Chronic Bovine Mastitis.</title>
        <authorList>
            <person name="Calcutt M.J."/>
            <person name="Foecking M.F."/>
            <person name="Hsieh H.Y."/>
            <person name="Perry J."/>
            <person name="Stewart G.C."/>
            <person name="Middleton J.R."/>
        </authorList>
    </citation>
    <scope>NUCLEOTIDE SEQUENCE [LARGE SCALE GENOMIC DNA]</scope>
    <source>
        <strain evidence="3 4">UMC-CNS-990</strain>
    </source>
</reference>
<comment type="caution">
    <text evidence="3">The sequence shown here is derived from an EMBL/GenBank/DDBJ whole genome shotgun (WGS) entry which is preliminary data.</text>
</comment>
<comment type="catalytic activity">
    <reaction evidence="1">
        <text>Endonucleolytic cleavage of DNA to give specific double-stranded fragments with terminal 5'-phosphates.</text>
        <dbReference type="EC" id="3.1.21.4"/>
    </reaction>
</comment>
<evidence type="ECO:0000313" key="3">
    <source>
        <dbReference type="EMBL" id="ERS92367.1"/>
    </source>
</evidence>
<keyword evidence="1" id="KW-0378">Hydrolase</keyword>
<dbReference type="EC" id="3.1.21.4" evidence="1"/>
<proteinExistence type="inferred from homology"/>
<gene>
    <name evidence="3" type="ORF">SSIM_12190</name>
</gene>
<dbReference type="InterPro" id="IPR007637">
    <property type="entry name" value="Restrct_endonuc_II_DpnII-like"/>
</dbReference>
<sequence length="301" mass="35009">MEFNKYVNEPPADKLEYFMDTLSTTNRTPEYYVNWQKVKQNTLKYEEELKELDCLIGQPDVVNKAISLFKKKPELLKTVPTLIAARDKKLDVLILDEQDNMEFYDIDFKNIDIDNLDVYIDFMKDAGVFDFLQYSVHKSLVDYVFGVETGLDSNGRKYRSGKVMEEILERNVAAICEHLEYKYQVQASAKWMKEAWGVHIPVNKSERRFDVAIFDENRNKVYVIETNYYGGGGSKLKAVAGEFRSLNDLINSSNHDVTFAWVTDGQGWRTARIPLSEAFQDITNIFNLGMLKQNYIYELIK</sequence>
<accession>A0ABN0PA34</accession>
<comment type="function">
    <text evidence="1">A P subtype restriction enzyme that recognizes the double-stranded unmethylated sequence 5'-GATC-3'.</text>
</comment>
<name>A0ABN0PA34_STASI</name>
<keyword evidence="1" id="KW-0540">Nuclease</keyword>
<dbReference type="InterPro" id="IPR021191">
    <property type="entry name" value="Restrct_endonuc_II_DpnII"/>
</dbReference>
<protein>
    <recommendedName>
        <fullName evidence="1">Type-2 restriction enzyme</fullName>
        <ecNumber evidence="1">3.1.21.4</ecNumber>
    </recommendedName>
</protein>
<evidence type="ECO:0000259" key="2">
    <source>
        <dbReference type="Pfam" id="PF04556"/>
    </source>
</evidence>
<dbReference type="Pfam" id="PF04556">
    <property type="entry name" value="DpnII"/>
    <property type="match status" value="1"/>
</dbReference>
<dbReference type="RefSeq" id="WP_023016199.1">
    <property type="nucleotide sequence ID" value="NZ_AXDY01000015.1"/>
</dbReference>
<dbReference type="EMBL" id="AXDY01000015">
    <property type="protein sequence ID" value="ERS92367.1"/>
    <property type="molecule type" value="Genomic_DNA"/>
</dbReference>
<comment type="similarity">
    <text evidence="1">Belongs to the DpnII type II restriction endonuclease family.</text>
</comment>
<keyword evidence="1" id="KW-0680">Restriction system</keyword>
<dbReference type="Proteomes" id="UP000017131">
    <property type="component" value="Unassembled WGS sequence"/>
</dbReference>
<keyword evidence="1" id="KW-0255">Endonuclease</keyword>